<keyword evidence="3" id="KW-0802">TPR repeat</keyword>
<dbReference type="Pfam" id="PF13271">
    <property type="entry name" value="DUF4062"/>
    <property type="match status" value="1"/>
</dbReference>
<dbReference type="Pfam" id="PF13424">
    <property type="entry name" value="TPR_12"/>
    <property type="match status" value="3"/>
</dbReference>
<dbReference type="InterPro" id="IPR011990">
    <property type="entry name" value="TPR-like_helical_dom_sf"/>
</dbReference>
<accession>A0AAD3D2J8</accession>
<evidence type="ECO:0000256" key="1">
    <source>
        <dbReference type="ARBA" id="ARBA00022574"/>
    </source>
</evidence>
<dbReference type="PANTHER" id="PTHR19871">
    <property type="entry name" value="BETA TRANSDUCIN-RELATED PROTEIN"/>
    <property type="match status" value="1"/>
</dbReference>
<dbReference type="InterPro" id="IPR057588">
    <property type="entry name" value="NWD1/2-like_WH"/>
</dbReference>
<sequence length="1312" mass="150645">MGCIQSKPLYQTGVGVKVTQQEEDEREEEAKSLNLNWREHPSQDLVNDGNIPRHEREYWKDFLHWKPDKNTKEGRSEQSTSTQEKLLFDQIVHGDVTATLPPEKKSIRIFLSSTFNDYAEERNFILQDSLPFLKRFASRFGIEIIISEMRWGISDAAVKENKTIELCLNEIDKCRDESIGPFFCALLGNRYGYCPPPPSLSVEAYTNALNKAKEDAKGKEIDALMTCYHLDSNFDPPQYVLSYHKKQSNSLMEKIVAFTKFQEDEVFYEAILSSFFNSVSITEREIAHGFLQRSGDSLLLSKRVAIFHRNLINLEDPPSPIYFDDNGGKLEELQLMTRRYAKKYKSVFHHYNVDSLDELHMKPYLLEFSNDFCSWVVKSIQQYISSNPSISSGDRKDNNSQNNLIREISSHHNQVQRVFVGREVLTEKLASFCTENKGAVVLRGESGRGKTSVVAQVAKIVSEKMIRSSKHALLLRFLGTTPSTSTSEAVVASMLMQLMAAFPEVAVEVLDGSDTSISNSADRFLQLVRALASRDCKICIVLDSLDQLDDTDPWRESYDQWLPPLFGPGVLDNVTILLSALPSHLGKIEEMTFNNIVDLPVFTSEEGKQMIEKLCESHSRKLEEKQQNKILTNFERQKSAMFLKICFEQSLRWASWHEDIQVPSTVDGQISLLFWQLSRDFGHHLVRSFISHMTSARGGLSQKELRFMVSSDQDVLSEVFKWHSTPDGLVPPLLLARMIDRLDPYLVTRKVDNVLTLYWYHRQFWQKASSTYLSDRKWVHKVQSQAIKFYLKESTYRHDKTVNERKMRQLPLRLSQLEDWSVLHHFLINNHEALLIELDSEAGLSRYASFWRNLRENSDVEKSLDIEATLIGFSTEKKVSFEQILQIGDFLKKYFNAYDAALRVYQTASYNLGITESQQFDCMSRIGDVYTRLSDYQEGYNWLSKSYDGLTRIHGQSHDSTLRVLVLLSRLMKDWGRYKQSLEYDTMLYELSIKKYGEGDERVADAARQLARTHYLSGRYKIAIGFYSQSLTIRKVLFGDEHPQTAIALNCVGMANKVLGKFEEGIQFCKQAYEVKLALYGKVHSDTAVTIDNLASLYHLDGQYEKAMELYKEAWEIKKKTLGETHADTIMMYGQIGRLYHDMGDLEQARPLLLENLRSRLNILDPDHPQIAVAKNPLAALLLDFKEYEEAKKLSEEALVLRIELLSEEHPYIAFSYDTLALAELGLGNMSAAEYAAKESLRRRQKFLGEKHFRCAVAHMTMAKVRSAQNRKREAIDEAQKAHDVSKAALREGHPALEKSLAFLQNLKEGKH</sequence>
<keyword evidence="8" id="KW-1185">Reference proteome</keyword>
<dbReference type="InterPro" id="IPR052752">
    <property type="entry name" value="NACHT-WD_repeat"/>
</dbReference>
<evidence type="ECO:0000259" key="4">
    <source>
        <dbReference type="Pfam" id="PF05729"/>
    </source>
</evidence>
<name>A0AAD3D2J8_9STRA</name>
<keyword evidence="1" id="KW-0853">WD repeat</keyword>
<evidence type="ECO:0000259" key="6">
    <source>
        <dbReference type="Pfam" id="PF25469"/>
    </source>
</evidence>
<evidence type="ECO:0008006" key="9">
    <source>
        <dbReference type="Google" id="ProtNLM"/>
    </source>
</evidence>
<gene>
    <name evidence="7" type="ORF">CTEN210_12102</name>
</gene>
<keyword evidence="2" id="KW-0677">Repeat</keyword>
<dbReference type="SUPFAM" id="SSF52540">
    <property type="entry name" value="P-loop containing nucleoside triphosphate hydrolases"/>
    <property type="match status" value="1"/>
</dbReference>
<protein>
    <recommendedName>
        <fullName evidence="9">DUF4062 domain-containing protein</fullName>
    </recommendedName>
</protein>
<feature type="domain" description="NACHT" evidence="4">
    <location>
        <begin position="440"/>
        <end position="615"/>
    </location>
</feature>
<dbReference type="Pfam" id="PF13374">
    <property type="entry name" value="TPR_10"/>
    <property type="match status" value="2"/>
</dbReference>
<feature type="domain" description="DUF4062" evidence="5">
    <location>
        <begin position="108"/>
        <end position="202"/>
    </location>
</feature>
<evidence type="ECO:0000313" key="8">
    <source>
        <dbReference type="Proteomes" id="UP001054902"/>
    </source>
</evidence>
<dbReference type="SMART" id="SM00028">
    <property type="entry name" value="TPR"/>
    <property type="match status" value="7"/>
</dbReference>
<dbReference type="InterPro" id="IPR025139">
    <property type="entry name" value="DUF4062"/>
</dbReference>
<evidence type="ECO:0000256" key="3">
    <source>
        <dbReference type="PROSITE-ProRule" id="PRU00339"/>
    </source>
</evidence>
<evidence type="ECO:0000313" key="7">
    <source>
        <dbReference type="EMBL" id="GFH55626.1"/>
    </source>
</evidence>
<dbReference type="InterPro" id="IPR007111">
    <property type="entry name" value="NACHT_NTPase"/>
</dbReference>
<proteinExistence type="predicted"/>
<dbReference type="InterPro" id="IPR019734">
    <property type="entry name" value="TPR_rpt"/>
</dbReference>
<organism evidence="7 8">
    <name type="scientific">Chaetoceros tenuissimus</name>
    <dbReference type="NCBI Taxonomy" id="426638"/>
    <lineage>
        <taxon>Eukaryota</taxon>
        <taxon>Sar</taxon>
        <taxon>Stramenopiles</taxon>
        <taxon>Ochrophyta</taxon>
        <taxon>Bacillariophyta</taxon>
        <taxon>Coscinodiscophyceae</taxon>
        <taxon>Chaetocerotophycidae</taxon>
        <taxon>Chaetocerotales</taxon>
        <taxon>Chaetocerotaceae</taxon>
        <taxon>Chaetoceros</taxon>
    </lineage>
</organism>
<dbReference type="EMBL" id="BLLK01000051">
    <property type="protein sequence ID" value="GFH55626.1"/>
    <property type="molecule type" value="Genomic_DNA"/>
</dbReference>
<dbReference type="SUPFAM" id="SSF48452">
    <property type="entry name" value="TPR-like"/>
    <property type="match status" value="3"/>
</dbReference>
<reference evidence="7 8" key="1">
    <citation type="journal article" date="2021" name="Sci. Rep.">
        <title>The genome of the diatom Chaetoceros tenuissimus carries an ancient integrated fragment of an extant virus.</title>
        <authorList>
            <person name="Hongo Y."/>
            <person name="Kimura K."/>
            <person name="Takaki Y."/>
            <person name="Yoshida Y."/>
            <person name="Baba S."/>
            <person name="Kobayashi G."/>
            <person name="Nagasaki K."/>
            <person name="Hano T."/>
            <person name="Tomaru Y."/>
        </authorList>
    </citation>
    <scope>NUCLEOTIDE SEQUENCE [LARGE SCALE GENOMIC DNA]</scope>
    <source>
        <strain evidence="7 8">NIES-3715</strain>
    </source>
</reference>
<dbReference type="PANTHER" id="PTHR19871:SF14">
    <property type="entry name" value="DUF4062 DOMAIN-CONTAINING PROTEIN"/>
    <property type="match status" value="1"/>
</dbReference>
<dbReference type="PROSITE" id="PS50005">
    <property type="entry name" value="TPR"/>
    <property type="match status" value="1"/>
</dbReference>
<dbReference type="Gene3D" id="3.40.50.300">
    <property type="entry name" value="P-loop containing nucleotide triphosphate hydrolases"/>
    <property type="match status" value="1"/>
</dbReference>
<evidence type="ECO:0000256" key="2">
    <source>
        <dbReference type="ARBA" id="ARBA00022737"/>
    </source>
</evidence>
<dbReference type="Pfam" id="PF25469">
    <property type="entry name" value="WHD_NWD1"/>
    <property type="match status" value="1"/>
</dbReference>
<dbReference type="Gene3D" id="1.25.40.10">
    <property type="entry name" value="Tetratricopeptide repeat domain"/>
    <property type="match status" value="3"/>
</dbReference>
<dbReference type="Pfam" id="PF05729">
    <property type="entry name" value="NACHT"/>
    <property type="match status" value="1"/>
</dbReference>
<dbReference type="InterPro" id="IPR027417">
    <property type="entry name" value="P-loop_NTPase"/>
</dbReference>
<comment type="caution">
    <text evidence="7">The sequence shown here is derived from an EMBL/GenBank/DDBJ whole genome shotgun (WGS) entry which is preliminary data.</text>
</comment>
<evidence type="ECO:0000259" key="5">
    <source>
        <dbReference type="Pfam" id="PF13271"/>
    </source>
</evidence>
<feature type="domain" description="NWD1/2-like winged helix-turn-helix" evidence="6">
    <location>
        <begin position="665"/>
        <end position="776"/>
    </location>
</feature>
<feature type="repeat" description="TPR" evidence="3">
    <location>
        <begin position="1088"/>
        <end position="1121"/>
    </location>
</feature>
<dbReference type="Proteomes" id="UP001054902">
    <property type="component" value="Unassembled WGS sequence"/>
</dbReference>